<feature type="compositionally biased region" description="Polar residues" evidence="3">
    <location>
        <begin position="115"/>
        <end position="129"/>
    </location>
</feature>
<feature type="region of interest" description="Disordered" evidence="3">
    <location>
        <begin position="299"/>
        <end position="447"/>
    </location>
</feature>
<dbReference type="PANTHER" id="PTHR12247">
    <property type="entry name" value="POLYCOMB GROUP PROTEIN"/>
    <property type="match status" value="1"/>
</dbReference>
<feature type="compositionally biased region" description="Pro residues" evidence="3">
    <location>
        <begin position="304"/>
        <end position="318"/>
    </location>
</feature>
<feature type="compositionally biased region" description="Polar residues" evidence="3">
    <location>
        <begin position="240"/>
        <end position="254"/>
    </location>
</feature>
<sequence length="593" mass="62795">RTRFPHSDRRGQAVRGRCSHQRLPVPTRFRSRIAQQGWQQPTPIQSSGISLGPLAAANMVGIAQTGSGQDCAFSAPGSGGTSPLSRRFASARMGPSAWWNCADRELGAAVQEVANTSSSCGRSPTSASTAAPRKPTRFESLDHRAAIVIATPVRATLSLAIHGDKQQSERERVLAQFKAGYAQLLVAHGCGLQGSRSRPVGSGRCSVRLHLSRTIHLLCSPDIDDIAASGERGLPKPRSRTTFTGSARTARSHKTGTILQLSSTAKHANARSEKLIDLMTATGQELEPTLRVSIEAARCTSRRWPPPPPRSIQRPPPNGFGFGPQPLMGQQQQQQRQLGRKTQSGYLQQQQPAPIASLNNPIGGPPASKRAKYGGPPPPHMQLAAGAAGPGFPGSRSPTKDLGPLAGGGPTKDLGPLVGTGPTKNLGPLVGGGSTKDLGPPVGSGPKAASGSVKAGAMSAATATLADIQSDFDWDAYLRSLGPKAARVAPASCFKQAANPPSNDFQPVPPLGFAKSSNYWPAFLEKVKQTGNFAPRSSFRKPPPAPVKNTFSAEVRGDRVHVAFDGWRRAFDYWCRFDSHDLFPVGWCGRAGY</sequence>
<reference evidence="5" key="1">
    <citation type="submission" date="2016-11" db="UniProtKB">
        <authorList>
            <consortium name="WormBaseParasite"/>
        </authorList>
    </citation>
    <scope>IDENTIFICATION</scope>
</reference>
<evidence type="ECO:0000313" key="5">
    <source>
        <dbReference type="WBParaSite" id="maker-unitig_28126-snap-gene-0.1-mRNA-1"/>
    </source>
</evidence>
<feature type="region of interest" description="Disordered" evidence="3">
    <location>
        <begin position="229"/>
        <end position="254"/>
    </location>
</feature>
<feature type="compositionally biased region" description="Polar residues" evidence="3">
    <location>
        <begin position="341"/>
        <end position="360"/>
    </location>
</feature>
<feature type="region of interest" description="Disordered" evidence="3">
    <location>
        <begin position="115"/>
        <end position="137"/>
    </location>
</feature>
<dbReference type="GO" id="GO:0005634">
    <property type="term" value="C:nucleus"/>
    <property type="evidence" value="ECO:0007669"/>
    <property type="project" value="InterPro"/>
</dbReference>
<proteinExistence type="predicted"/>
<dbReference type="Gene3D" id="2.30.30.140">
    <property type="match status" value="1"/>
</dbReference>
<dbReference type="InterPro" id="IPR050548">
    <property type="entry name" value="PcG_chromatin_remod_factors"/>
</dbReference>
<dbReference type="PROSITE" id="PS51079">
    <property type="entry name" value="MBT"/>
    <property type="match status" value="1"/>
</dbReference>
<name>A0A1I8FBL1_9PLAT</name>
<evidence type="ECO:0000256" key="2">
    <source>
        <dbReference type="PROSITE-ProRule" id="PRU00459"/>
    </source>
</evidence>
<dbReference type="SUPFAM" id="SSF52540">
    <property type="entry name" value="P-loop containing nucleoside triphosphate hydrolases"/>
    <property type="match status" value="1"/>
</dbReference>
<evidence type="ECO:0000256" key="3">
    <source>
        <dbReference type="SAM" id="MobiDB-lite"/>
    </source>
</evidence>
<dbReference type="WBParaSite" id="maker-unitig_28126-snap-gene-0.1-mRNA-1">
    <property type="protein sequence ID" value="maker-unitig_28126-snap-gene-0.1-mRNA-1"/>
    <property type="gene ID" value="maker-unitig_28126-snap-gene-0.1"/>
</dbReference>
<dbReference type="Gene3D" id="3.40.50.300">
    <property type="entry name" value="P-loop containing nucleotide triphosphate hydrolases"/>
    <property type="match status" value="1"/>
</dbReference>
<dbReference type="SMART" id="SM00561">
    <property type="entry name" value="MBT"/>
    <property type="match status" value="1"/>
</dbReference>
<evidence type="ECO:0000313" key="4">
    <source>
        <dbReference type="Proteomes" id="UP000095280"/>
    </source>
</evidence>
<feature type="repeat" description="MBT" evidence="2">
    <location>
        <begin position="472"/>
        <end position="593"/>
    </location>
</feature>
<dbReference type="Pfam" id="PF02820">
    <property type="entry name" value="MBT"/>
    <property type="match status" value="1"/>
</dbReference>
<organism evidence="4 5">
    <name type="scientific">Macrostomum lignano</name>
    <dbReference type="NCBI Taxonomy" id="282301"/>
    <lineage>
        <taxon>Eukaryota</taxon>
        <taxon>Metazoa</taxon>
        <taxon>Spiralia</taxon>
        <taxon>Lophotrochozoa</taxon>
        <taxon>Platyhelminthes</taxon>
        <taxon>Rhabditophora</taxon>
        <taxon>Macrostomorpha</taxon>
        <taxon>Macrostomida</taxon>
        <taxon>Macrostomidae</taxon>
        <taxon>Macrostomum</taxon>
    </lineage>
</organism>
<protein>
    <submittedName>
        <fullName evidence="5">J domain-containing protein</fullName>
    </submittedName>
</protein>
<dbReference type="SUPFAM" id="SSF63748">
    <property type="entry name" value="Tudor/PWWP/MBT"/>
    <property type="match status" value="1"/>
</dbReference>
<dbReference type="Proteomes" id="UP000095280">
    <property type="component" value="Unplaced"/>
</dbReference>
<dbReference type="InterPro" id="IPR027417">
    <property type="entry name" value="P-loop_NTPase"/>
</dbReference>
<dbReference type="PANTHER" id="PTHR12247:SF132">
    <property type="entry name" value="POLYCOMB PROTEIN SCM"/>
    <property type="match status" value="1"/>
</dbReference>
<dbReference type="AlphaFoldDB" id="A0A1I8FBL1"/>
<dbReference type="GO" id="GO:0045892">
    <property type="term" value="P:negative regulation of DNA-templated transcription"/>
    <property type="evidence" value="ECO:0007669"/>
    <property type="project" value="TreeGrafter"/>
</dbReference>
<accession>A0A1I8FBL1</accession>
<evidence type="ECO:0000256" key="1">
    <source>
        <dbReference type="ARBA" id="ARBA00022737"/>
    </source>
</evidence>
<keyword evidence="1" id="KW-0677">Repeat</keyword>
<dbReference type="InterPro" id="IPR004092">
    <property type="entry name" value="Mbt"/>
</dbReference>
<dbReference type="GO" id="GO:0042393">
    <property type="term" value="F:histone binding"/>
    <property type="evidence" value="ECO:0007669"/>
    <property type="project" value="TreeGrafter"/>
</dbReference>
<dbReference type="GO" id="GO:0003682">
    <property type="term" value="F:chromatin binding"/>
    <property type="evidence" value="ECO:0007669"/>
    <property type="project" value="TreeGrafter"/>
</dbReference>
<feature type="compositionally biased region" description="Low complexity" evidence="3">
    <location>
        <begin position="323"/>
        <end position="337"/>
    </location>
</feature>
<keyword evidence="4" id="KW-1185">Reference proteome</keyword>